<reference evidence="1" key="2">
    <citation type="submission" date="2020-11" db="EMBL/GenBank/DDBJ databases">
        <authorList>
            <person name="McCartney M.A."/>
            <person name="Auch B."/>
            <person name="Kono T."/>
            <person name="Mallez S."/>
            <person name="Becker A."/>
            <person name="Gohl D.M."/>
            <person name="Silverstein K.A.T."/>
            <person name="Koren S."/>
            <person name="Bechman K.B."/>
            <person name="Herman A."/>
            <person name="Abrahante J.E."/>
            <person name="Garbe J."/>
        </authorList>
    </citation>
    <scope>NUCLEOTIDE SEQUENCE</scope>
    <source>
        <strain evidence="1">Duluth1</strain>
        <tissue evidence="1">Whole animal</tissue>
    </source>
</reference>
<dbReference type="EMBL" id="JAIWYP010000002">
    <property type="protein sequence ID" value="KAH3864085.1"/>
    <property type="molecule type" value="Genomic_DNA"/>
</dbReference>
<dbReference type="AlphaFoldDB" id="A0A9D4LTR2"/>
<accession>A0A9D4LTR2</accession>
<protein>
    <submittedName>
        <fullName evidence="1">Uncharacterized protein</fullName>
    </submittedName>
</protein>
<sequence length="156" mass="17727">MSASLFTISSSEASKLVRNQRKRDDDRFCFLLQVSFQSVYSDSPIPNTCMKKIPRLLNGIPLGPGVMARDQLDSIRWRYIEGGTKLHTFISVPMFEEEAEESKRSLRDSLMRQSQAVFGDITVKASVILSHCINYDDDIILNDIAVPLEEGLHFRD</sequence>
<name>A0A9D4LTR2_DREPO</name>
<reference evidence="1" key="1">
    <citation type="journal article" date="2019" name="bioRxiv">
        <title>The Genome of the Zebra Mussel, Dreissena polymorpha: A Resource for Invasive Species Research.</title>
        <authorList>
            <person name="McCartney M.A."/>
            <person name="Auch B."/>
            <person name="Kono T."/>
            <person name="Mallez S."/>
            <person name="Zhang Y."/>
            <person name="Obille A."/>
            <person name="Becker A."/>
            <person name="Abrahante J.E."/>
            <person name="Garbe J."/>
            <person name="Badalamenti J.P."/>
            <person name="Herman A."/>
            <person name="Mangelson H."/>
            <person name="Liachko I."/>
            <person name="Sullivan S."/>
            <person name="Sone E.D."/>
            <person name="Koren S."/>
            <person name="Silverstein K.A.T."/>
            <person name="Beckman K.B."/>
            <person name="Gohl D.M."/>
        </authorList>
    </citation>
    <scope>NUCLEOTIDE SEQUENCE</scope>
    <source>
        <strain evidence="1">Duluth1</strain>
        <tissue evidence="1">Whole animal</tissue>
    </source>
</reference>
<dbReference type="OrthoDB" id="6103503at2759"/>
<dbReference type="Proteomes" id="UP000828390">
    <property type="component" value="Unassembled WGS sequence"/>
</dbReference>
<proteinExistence type="predicted"/>
<gene>
    <name evidence="1" type="ORF">DPMN_027099</name>
</gene>
<evidence type="ECO:0000313" key="1">
    <source>
        <dbReference type="EMBL" id="KAH3864085.1"/>
    </source>
</evidence>
<evidence type="ECO:0000313" key="2">
    <source>
        <dbReference type="Proteomes" id="UP000828390"/>
    </source>
</evidence>
<organism evidence="1 2">
    <name type="scientific">Dreissena polymorpha</name>
    <name type="common">Zebra mussel</name>
    <name type="synonym">Mytilus polymorpha</name>
    <dbReference type="NCBI Taxonomy" id="45954"/>
    <lineage>
        <taxon>Eukaryota</taxon>
        <taxon>Metazoa</taxon>
        <taxon>Spiralia</taxon>
        <taxon>Lophotrochozoa</taxon>
        <taxon>Mollusca</taxon>
        <taxon>Bivalvia</taxon>
        <taxon>Autobranchia</taxon>
        <taxon>Heteroconchia</taxon>
        <taxon>Euheterodonta</taxon>
        <taxon>Imparidentia</taxon>
        <taxon>Neoheterodontei</taxon>
        <taxon>Myida</taxon>
        <taxon>Dreissenoidea</taxon>
        <taxon>Dreissenidae</taxon>
        <taxon>Dreissena</taxon>
    </lineage>
</organism>
<comment type="caution">
    <text evidence="1">The sequence shown here is derived from an EMBL/GenBank/DDBJ whole genome shotgun (WGS) entry which is preliminary data.</text>
</comment>
<keyword evidence="2" id="KW-1185">Reference proteome</keyword>